<dbReference type="RefSeq" id="WP_201371642.1">
    <property type="nucleotide sequence ID" value="NZ_BNJG01000001.1"/>
</dbReference>
<protein>
    <recommendedName>
        <fullName evidence="3">HEAT repeat domain-containing protein</fullName>
    </recommendedName>
</protein>
<dbReference type="Pfam" id="PF18944">
    <property type="entry name" value="DUF5691"/>
    <property type="match status" value="1"/>
</dbReference>
<evidence type="ECO:0000313" key="2">
    <source>
        <dbReference type="Proteomes" id="UP000654345"/>
    </source>
</evidence>
<sequence length="524" mass="60056">MERFITAAIVGTEQSGDTALTTGTRIDELSSQLSEGGKEHQLLLTAAAWGAYQNAGHLAESAPELPAPAQPESQDWYPLQRPQILEMLLPHKETALLQEALGYMQERRCRVPYDLLPAFLETVTRGKELREQALPLLGERGRWLSQHNPKWNWVNELSTEAGAIPAEQIEATWQEGTLKQRVEALRQQRLLAPDTARQWLQQSWKKERADTRAPLLEILALKLSPEDEDFLEKALDDRSEQVRLVAIRLLAMLPGSAFMQRMRAQAGTLFQYQKGKIAVHKPATLDKSWVRDGLINRVENTSGINDACQRLLEHLPLAYWEERFSLAPYQLLEAIENKTWQHMLFTVLCRRAAREYHLPSIDSLLAFWQEAQPDALRDARREERNLEIAGLISRLSQQQAEGIFKGMLGSHFASHILNVSVLPRPWSHNFGTFYLDWAREVVHNFPIETETGKATLEYLRLTLPPAALAFPPTCFPLALQEWNLPDLPEKYEYSIYYEHQQTKNSVNHFLETIHLRKMIVEEIG</sequence>
<proteinExistence type="predicted"/>
<organism evidence="1 2">
    <name type="scientific">Ktedonobacter robiniae</name>
    <dbReference type="NCBI Taxonomy" id="2778365"/>
    <lineage>
        <taxon>Bacteria</taxon>
        <taxon>Bacillati</taxon>
        <taxon>Chloroflexota</taxon>
        <taxon>Ktedonobacteria</taxon>
        <taxon>Ktedonobacterales</taxon>
        <taxon>Ktedonobacteraceae</taxon>
        <taxon>Ktedonobacter</taxon>
    </lineage>
</organism>
<name>A0ABQ3UQM6_9CHLR</name>
<evidence type="ECO:0008006" key="3">
    <source>
        <dbReference type="Google" id="ProtNLM"/>
    </source>
</evidence>
<accession>A0ABQ3UQM6</accession>
<reference evidence="1 2" key="1">
    <citation type="journal article" date="2021" name="Int. J. Syst. Evol. Microbiol.">
        <title>Reticulibacter mediterranei gen. nov., sp. nov., within the new family Reticulibacteraceae fam. nov., and Ktedonospora formicarum gen. nov., sp. nov., Ktedonobacter robiniae sp. nov., Dictyobacter formicarum sp. nov. and Dictyobacter arantiisoli sp. nov., belonging to the class Ktedonobacteria.</title>
        <authorList>
            <person name="Yabe S."/>
            <person name="Zheng Y."/>
            <person name="Wang C.M."/>
            <person name="Sakai Y."/>
            <person name="Abe K."/>
            <person name="Yokota A."/>
            <person name="Donadio S."/>
            <person name="Cavaletti L."/>
            <person name="Monciardini P."/>
        </authorList>
    </citation>
    <scope>NUCLEOTIDE SEQUENCE [LARGE SCALE GENOMIC DNA]</scope>
    <source>
        <strain evidence="1 2">SOSP1-30</strain>
    </source>
</reference>
<dbReference type="InterPro" id="IPR043746">
    <property type="entry name" value="DUF5691"/>
</dbReference>
<dbReference type="EMBL" id="BNJG01000001">
    <property type="protein sequence ID" value="GHO54991.1"/>
    <property type="molecule type" value="Genomic_DNA"/>
</dbReference>
<evidence type="ECO:0000313" key="1">
    <source>
        <dbReference type="EMBL" id="GHO54991.1"/>
    </source>
</evidence>
<comment type="caution">
    <text evidence="1">The sequence shown here is derived from an EMBL/GenBank/DDBJ whole genome shotgun (WGS) entry which is preliminary data.</text>
</comment>
<keyword evidence="2" id="KW-1185">Reference proteome</keyword>
<dbReference type="Proteomes" id="UP000654345">
    <property type="component" value="Unassembled WGS sequence"/>
</dbReference>
<gene>
    <name evidence="1" type="ORF">KSB_34660</name>
</gene>